<accession>W9YTY9</accession>
<proteinExistence type="predicted"/>
<evidence type="ECO:0000313" key="2">
    <source>
        <dbReference type="EMBL" id="EXJ96337.1"/>
    </source>
</evidence>
<organism evidence="2 3">
    <name type="scientific">Capronia coronata CBS 617.96</name>
    <dbReference type="NCBI Taxonomy" id="1182541"/>
    <lineage>
        <taxon>Eukaryota</taxon>
        <taxon>Fungi</taxon>
        <taxon>Dikarya</taxon>
        <taxon>Ascomycota</taxon>
        <taxon>Pezizomycotina</taxon>
        <taxon>Eurotiomycetes</taxon>
        <taxon>Chaetothyriomycetidae</taxon>
        <taxon>Chaetothyriales</taxon>
        <taxon>Herpotrichiellaceae</taxon>
        <taxon>Capronia</taxon>
    </lineage>
</organism>
<dbReference type="OrthoDB" id="5426789at2759"/>
<protein>
    <submittedName>
        <fullName evidence="2">Uncharacterized protein</fullName>
    </submittedName>
</protein>
<sequence>MRLLACLSWLLTHRILMNKGFILRRKGLSTDTIASLVIGLTATAWTSSVLVHLYNTETRWEPSQQQSWEQGTVLRTLAGLADAPLLTQNLFGFWLVSWPDGIRAERNRNDGYKPYLWSLAGLRGPFDWASGIHSGFYRALVVVIAVSVSVPAIAAVLVGNPLTGILNLAGLVLFLVNGVGNNPYVRASHRYASDRLRIALPTSHHEGTTYILPSRGTGIDAVWTPKIQNEHLEADQEMMTLFAKMRSGRCSVGEPLEHLRKCLALYHPRALLSTSEVQLLASWIYAEKAPGDPSLRTIHCDRAPGVHLVGRDLMFALCHAEYIVFMEQGRLPAVTRDKLGTLRLLSRSGAGVNSETDTHTIGFRPGMAGYKEAVQHIYAIFDMAVEDHAMQFSSTPPPPYSYALHSSPSTIEEYVSQLWDVSTQNSESTFSALYFFTTVWFMELGNLNGFHIFPLRCKTRDGDLVSQQIAWRQAWYSGCIAQLVAVSPMLFGLFVVGFVN</sequence>
<evidence type="ECO:0000313" key="3">
    <source>
        <dbReference type="Proteomes" id="UP000019484"/>
    </source>
</evidence>
<name>W9YTY9_9EURO</name>
<dbReference type="RefSeq" id="XP_007720566.1">
    <property type="nucleotide sequence ID" value="XM_007722376.1"/>
</dbReference>
<dbReference type="EMBL" id="AMWN01000001">
    <property type="protein sequence ID" value="EXJ96337.1"/>
    <property type="molecule type" value="Genomic_DNA"/>
</dbReference>
<feature type="transmembrane region" description="Helical" evidence="1">
    <location>
        <begin position="474"/>
        <end position="499"/>
    </location>
</feature>
<keyword evidence="1" id="KW-0812">Transmembrane</keyword>
<reference evidence="2 3" key="1">
    <citation type="submission" date="2013-03" db="EMBL/GenBank/DDBJ databases">
        <title>The Genome Sequence of Capronia coronata CBS 617.96.</title>
        <authorList>
            <consortium name="The Broad Institute Genomics Platform"/>
            <person name="Cuomo C."/>
            <person name="de Hoog S."/>
            <person name="Gorbushina A."/>
            <person name="Walker B."/>
            <person name="Young S.K."/>
            <person name="Zeng Q."/>
            <person name="Gargeya S."/>
            <person name="Fitzgerald M."/>
            <person name="Haas B."/>
            <person name="Abouelleil A."/>
            <person name="Allen A.W."/>
            <person name="Alvarado L."/>
            <person name="Arachchi H.M."/>
            <person name="Berlin A.M."/>
            <person name="Chapman S.B."/>
            <person name="Gainer-Dewar J."/>
            <person name="Goldberg J."/>
            <person name="Griggs A."/>
            <person name="Gujja S."/>
            <person name="Hansen M."/>
            <person name="Howarth C."/>
            <person name="Imamovic A."/>
            <person name="Ireland A."/>
            <person name="Larimer J."/>
            <person name="McCowan C."/>
            <person name="Murphy C."/>
            <person name="Pearson M."/>
            <person name="Poon T.W."/>
            <person name="Priest M."/>
            <person name="Roberts A."/>
            <person name="Saif S."/>
            <person name="Shea T."/>
            <person name="Sisk P."/>
            <person name="Sykes S."/>
            <person name="Wortman J."/>
            <person name="Nusbaum C."/>
            <person name="Birren B."/>
        </authorList>
    </citation>
    <scope>NUCLEOTIDE SEQUENCE [LARGE SCALE GENOMIC DNA]</scope>
    <source>
        <strain evidence="2 3">CBS 617.96</strain>
    </source>
</reference>
<evidence type="ECO:0000256" key="1">
    <source>
        <dbReference type="SAM" id="Phobius"/>
    </source>
</evidence>
<dbReference type="AlphaFoldDB" id="W9YTY9"/>
<keyword evidence="1" id="KW-1133">Transmembrane helix</keyword>
<dbReference type="Proteomes" id="UP000019484">
    <property type="component" value="Unassembled WGS sequence"/>
</dbReference>
<feature type="transmembrane region" description="Helical" evidence="1">
    <location>
        <begin position="136"/>
        <end position="158"/>
    </location>
</feature>
<dbReference type="eggNOG" id="ENOG502SQYP">
    <property type="taxonomic scope" value="Eukaryota"/>
</dbReference>
<keyword evidence="3" id="KW-1185">Reference proteome</keyword>
<feature type="transmembrane region" description="Helical" evidence="1">
    <location>
        <begin position="164"/>
        <end position="185"/>
    </location>
</feature>
<dbReference type="GeneID" id="19156365"/>
<dbReference type="HOGENOM" id="CLU_478986_0_0_1"/>
<feature type="transmembrane region" description="Helical" evidence="1">
    <location>
        <begin position="33"/>
        <end position="54"/>
    </location>
</feature>
<gene>
    <name evidence="2" type="ORF">A1O1_01463</name>
</gene>
<keyword evidence="1" id="KW-0472">Membrane</keyword>
<comment type="caution">
    <text evidence="2">The sequence shown here is derived from an EMBL/GenBank/DDBJ whole genome shotgun (WGS) entry which is preliminary data.</text>
</comment>